<sequence>MINQNVIDGLLWLYSIFDIKLLTVIATGFTIYFGYQKVTKKICVSYSISGGKLYDSHVTNFVISNKRDNSIVISSINMKIGNKGSIELIKFDEPIVLKGYDAKLIDVPKYSNIYDQNGPISIDTFERLSFSVITVSGEIIGCDVESSLTLKSLEDRLHKRVRTFNNIVLTSKMGFIFTYRIKDKVTDVIIDNHGFITGYTPFAYNMFPEMSGEFFGDFLISNGYHSFYDDYALFKVKDNLNIELVLSKSIMKNKIKTQKI</sequence>
<reference evidence="2" key="1">
    <citation type="submission" date="2020-03" db="EMBL/GenBank/DDBJ databases">
        <authorList>
            <person name="Kislichkina A."/>
            <person name="Dentovskaya S."/>
            <person name="Shaikhutdinov R."/>
            <person name="Ivanov S."/>
            <person name="Sizova A."/>
            <person name="Solomentsev V."/>
            <person name="Bogun A."/>
        </authorList>
    </citation>
    <scope>NUCLEOTIDE SEQUENCE</scope>
    <source>
        <strain evidence="2">SCPM-O-B-8025</strain>
    </source>
</reference>
<feature type="transmembrane region" description="Helical" evidence="1">
    <location>
        <begin position="12"/>
        <end position="35"/>
    </location>
</feature>
<proteinExistence type="predicted"/>
<protein>
    <submittedName>
        <fullName evidence="2">Uncharacterized protein</fullName>
    </submittedName>
</protein>
<comment type="caution">
    <text evidence="2">The sequence shown here is derived from an EMBL/GenBank/DDBJ whole genome shotgun (WGS) entry which is preliminary data.</text>
</comment>
<accession>A0AA91BI49</accession>
<gene>
    <name evidence="2" type="ORF">HB980_10045</name>
</gene>
<dbReference type="EMBL" id="JAASAN010000003">
    <property type="protein sequence ID" value="NIL26886.1"/>
    <property type="molecule type" value="Genomic_DNA"/>
</dbReference>
<organism evidence="2 3">
    <name type="scientific">Yersinia massiliensis</name>
    <dbReference type="NCBI Taxonomy" id="419257"/>
    <lineage>
        <taxon>Bacteria</taxon>
        <taxon>Pseudomonadati</taxon>
        <taxon>Pseudomonadota</taxon>
        <taxon>Gammaproteobacteria</taxon>
        <taxon>Enterobacterales</taxon>
        <taxon>Yersiniaceae</taxon>
        <taxon>Yersinia</taxon>
    </lineage>
</organism>
<name>A0AA91BI49_9GAMM</name>
<dbReference type="RefSeq" id="WP_167311330.1">
    <property type="nucleotide sequence ID" value="NZ_JAASAN010000003.1"/>
</dbReference>
<keyword evidence="1" id="KW-0812">Transmembrane</keyword>
<dbReference type="Proteomes" id="UP000698240">
    <property type="component" value="Unassembled WGS sequence"/>
</dbReference>
<evidence type="ECO:0000313" key="3">
    <source>
        <dbReference type="Proteomes" id="UP000698240"/>
    </source>
</evidence>
<evidence type="ECO:0000256" key="1">
    <source>
        <dbReference type="SAM" id="Phobius"/>
    </source>
</evidence>
<dbReference type="AlphaFoldDB" id="A0AA91BI49"/>
<evidence type="ECO:0000313" key="2">
    <source>
        <dbReference type="EMBL" id="NIL26886.1"/>
    </source>
</evidence>
<keyword evidence="1" id="KW-0472">Membrane</keyword>
<keyword evidence="1" id="KW-1133">Transmembrane helix</keyword>